<evidence type="ECO:0000256" key="7">
    <source>
        <dbReference type="RuleBase" id="RU000682"/>
    </source>
</evidence>
<dbReference type="GO" id="GO:0009653">
    <property type="term" value="P:anatomical structure morphogenesis"/>
    <property type="evidence" value="ECO:0007669"/>
    <property type="project" value="UniProtKB-ARBA"/>
</dbReference>
<dbReference type="EMBL" id="OA884220">
    <property type="protein sequence ID" value="CAD7280454.1"/>
    <property type="molecule type" value="Genomic_DNA"/>
</dbReference>
<evidence type="ECO:0000313" key="11">
    <source>
        <dbReference type="EMBL" id="CAD7280454.1"/>
    </source>
</evidence>
<dbReference type="InterPro" id="IPR020479">
    <property type="entry name" value="HD_metazoa"/>
</dbReference>
<dbReference type="GO" id="GO:0000978">
    <property type="term" value="F:RNA polymerase II cis-regulatory region sequence-specific DNA binding"/>
    <property type="evidence" value="ECO:0007669"/>
    <property type="project" value="TreeGrafter"/>
</dbReference>
<dbReference type="PROSITE" id="PS00033">
    <property type="entry name" value="ENGRAILED"/>
    <property type="match status" value="1"/>
</dbReference>
<feature type="region of interest" description="Disordered" evidence="9">
    <location>
        <begin position="111"/>
        <end position="133"/>
    </location>
</feature>
<dbReference type="InterPro" id="IPR019549">
    <property type="entry name" value="Homeobox-engrailed_C-terminal"/>
</dbReference>
<dbReference type="SUPFAM" id="SSF46689">
    <property type="entry name" value="Homeodomain-like"/>
    <property type="match status" value="1"/>
</dbReference>
<dbReference type="PROSITE" id="PS50071">
    <property type="entry name" value="HOMEOBOX_2"/>
    <property type="match status" value="1"/>
</dbReference>
<name>A0A7R9GGN6_9CRUS</name>
<dbReference type="InterPro" id="IPR009057">
    <property type="entry name" value="Homeodomain-like_sf"/>
</dbReference>
<sequence length="363" mass="41651">MFGPAYPVTPTACMSHLYFLNSLSNFVHSTFHGNNNNNNNNHHLLNNNNHHHLHHHGSEKGGFEGTIGSASPSVSPRTFCTASPTASDVSSSPAPEALPFSIDNILRPDFGRQQQQQQHHHHHHPHSKNNNALFPFARSPLESLFRTAQLPFLRDELDDEEEEIDDVEAGLDERVKIKKEREDDGMIMNKLQNNNNNNNNNKTREKEDFEEKLLPNPDDKKPELIPAWVFCTRYSDRPSSGPRSRRVRRSSKSKKDDKRPRTAFSSEQLSRLKTEFEQNRYLTEKRRQDLAQELQLNEAQIKIWFQNKRAKLKKSTGQKGSLALQLMAQGLYNHSTIPIDDDEDEEAILAKYANHAAQQQQLQ</sequence>
<evidence type="ECO:0000256" key="2">
    <source>
        <dbReference type="ARBA" id="ARBA00022473"/>
    </source>
</evidence>
<protein>
    <recommendedName>
        <fullName evidence="8">Homeobox protein engrailed-like</fullName>
    </recommendedName>
</protein>
<feature type="region of interest" description="Disordered" evidence="9">
    <location>
        <begin position="236"/>
        <end position="265"/>
    </location>
</feature>
<dbReference type="InterPro" id="IPR019737">
    <property type="entry name" value="Homeobox-engrailed_CS"/>
</dbReference>
<dbReference type="PROSITE" id="PS00027">
    <property type="entry name" value="HOMEOBOX_1"/>
    <property type="match status" value="1"/>
</dbReference>
<dbReference type="Proteomes" id="UP000678499">
    <property type="component" value="Unassembled WGS sequence"/>
</dbReference>
<dbReference type="PRINTS" id="PR00026">
    <property type="entry name" value="ENGRAILED"/>
</dbReference>
<dbReference type="Pfam" id="PF10525">
    <property type="entry name" value="Engrail_1_C_sig"/>
    <property type="match status" value="1"/>
</dbReference>
<dbReference type="InterPro" id="IPR017970">
    <property type="entry name" value="Homeobox_CS"/>
</dbReference>
<dbReference type="FunFam" id="1.10.10.60:FF:000189">
    <property type="entry name" value="Homeobox protein engrailed-like"/>
    <property type="match status" value="1"/>
</dbReference>
<evidence type="ECO:0000256" key="6">
    <source>
        <dbReference type="PROSITE-ProRule" id="PRU00108"/>
    </source>
</evidence>
<dbReference type="GO" id="GO:0000981">
    <property type="term" value="F:DNA-binding transcription factor activity, RNA polymerase II-specific"/>
    <property type="evidence" value="ECO:0007669"/>
    <property type="project" value="InterPro"/>
</dbReference>
<feature type="domain" description="Homeobox" evidence="10">
    <location>
        <begin position="255"/>
        <end position="315"/>
    </location>
</feature>
<keyword evidence="5 6" id="KW-0539">Nucleus</keyword>
<proteinExistence type="inferred from homology"/>
<keyword evidence="12" id="KW-1185">Reference proteome</keyword>
<dbReference type="EMBL" id="CAJPEX010002183">
    <property type="protein sequence ID" value="CAG0920606.1"/>
    <property type="molecule type" value="Genomic_DNA"/>
</dbReference>
<dbReference type="InterPro" id="IPR000747">
    <property type="entry name" value="HD_engrailed"/>
</dbReference>
<feature type="compositionally biased region" description="Low complexity" evidence="9">
    <location>
        <begin position="37"/>
        <end position="48"/>
    </location>
</feature>
<evidence type="ECO:0000256" key="5">
    <source>
        <dbReference type="ARBA" id="ARBA00023242"/>
    </source>
</evidence>
<dbReference type="PANTHER" id="PTHR24341:SF6">
    <property type="entry name" value="HOMEOBOX PROTEIN INVECTED"/>
    <property type="match status" value="1"/>
</dbReference>
<evidence type="ECO:0000259" key="10">
    <source>
        <dbReference type="PROSITE" id="PS50071"/>
    </source>
</evidence>
<dbReference type="GO" id="GO:0005634">
    <property type="term" value="C:nucleus"/>
    <property type="evidence" value="ECO:0007669"/>
    <property type="project" value="UniProtKB-SubCell"/>
</dbReference>
<dbReference type="InterPro" id="IPR050720">
    <property type="entry name" value="Engrailed_Homeobox_TFs"/>
</dbReference>
<keyword evidence="3 6" id="KW-0238">DNA-binding</keyword>
<comment type="similarity">
    <text evidence="8">Belongs to the Engrailed homeobox family.</text>
</comment>
<keyword evidence="2" id="KW-0217">Developmental protein</keyword>
<dbReference type="Pfam" id="PF00046">
    <property type="entry name" value="Homeodomain"/>
    <property type="match status" value="1"/>
</dbReference>
<evidence type="ECO:0000256" key="3">
    <source>
        <dbReference type="ARBA" id="ARBA00023125"/>
    </source>
</evidence>
<dbReference type="PANTHER" id="PTHR24341">
    <property type="entry name" value="HOMEOBOX PROTEIN ENGRAILED"/>
    <property type="match status" value="1"/>
</dbReference>
<evidence type="ECO:0000256" key="1">
    <source>
        <dbReference type="ARBA" id="ARBA00004123"/>
    </source>
</evidence>
<reference evidence="11" key="1">
    <citation type="submission" date="2020-11" db="EMBL/GenBank/DDBJ databases">
        <authorList>
            <person name="Tran Van P."/>
        </authorList>
    </citation>
    <scope>NUCLEOTIDE SEQUENCE</scope>
</reference>
<dbReference type="SMART" id="SM00389">
    <property type="entry name" value="HOX"/>
    <property type="match status" value="1"/>
</dbReference>
<accession>A0A7R9GGN6</accession>
<feature type="DNA-binding region" description="Homeobox" evidence="6">
    <location>
        <begin position="257"/>
        <end position="316"/>
    </location>
</feature>
<dbReference type="GO" id="GO:0030182">
    <property type="term" value="P:neuron differentiation"/>
    <property type="evidence" value="ECO:0007669"/>
    <property type="project" value="TreeGrafter"/>
</dbReference>
<organism evidence="11">
    <name type="scientific">Notodromas monacha</name>
    <dbReference type="NCBI Taxonomy" id="399045"/>
    <lineage>
        <taxon>Eukaryota</taxon>
        <taxon>Metazoa</taxon>
        <taxon>Ecdysozoa</taxon>
        <taxon>Arthropoda</taxon>
        <taxon>Crustacea</taxon>
        <taxon>Oligostraca</taxon>
        <taxon>Ostracoda</taxon>
        <taxon>Podocopa</taxon>
        <taxon>Podocopida</taxon>
        <taxon>Cypridocopina</taxon>
        <taxon>Cypridoidea</taxon>
        <taxon>Cyprididae</taxon>
        <taxon>Notodromas</taxon>
    </lineage>
</organism>
<dbReference type="PRINTS" id="PR00024">
    <property type="entry name" value="HOMEOBOX"/>
</dbReference>
<feature type="compositionally biased region" description="Polar residues" evidence="9">
    <location>
        <begin position="68"/>
        <end position="93"/>
    </location>
</feature>
<gene>
    <name evidence="11" type="ORF">NMOB1V02_LOCUS8114</name>
</gene>
<evidence type="ECO:0000256" key="8">
    <source>
        <dbReference type="RuleBase" id="RU510713"/>
    </source>
</evidence>
<dbReference type="OrthoDB" id="6159439at2759"/>
<keyword evidence="4 6" id="KW-0371">Homeobox</keyword>
<evidence type="ECO:0000313" key="12">
    <source>
        <dbReference type="Proteomes" id="UP000678499"/>
    </source>
</evidence>
<dbReference type="CDD" id="cd00086">
    <property type="entry name" value="homeodomain"/>
    <property type="match status" value="1"/>
</dbReference>
<feature type="region of interest" description="Disordered" evidence="9">
    <location>
        <begin position="37"/>
        <end position="98"/>
    </location>
</feature>
<feature type="compositionally biased region" description="Basic and acidic residues" evidence="9">
    <location>
        <begin position="202"/>
        <end position="220"/>
    </location>
</feature>
<dbReference type="AlphaFoldDB" id="A0A7R9GGN6"/>
<feature type="compositionally biased region" description="Basic residues" evidence="9">
    <location>
        <begin position="243"/>
        <end position="252"/>
    </location>
</feature>
<feature type="compositionally biased region" description="Basic residues" evidence="9">
    <location>
        <begin position="118"/>
        <end position="127"/>
    </location>
</feature>
<evidence type="ECO:0000256" key="4">
    <source>
        <dbReference type="ARBA" id="ARBA00023155"/>
    </source>
</evidence>
<evidence type="ECO:0000256" key="9">
    <source>
        <dbReference type="SAM" id="MobiDB-lite"/>
    </source>
</evidence>
<dbReference type="InterPro" id="IPR001356">
    <property type="entry name" value="HD"/>
</dbReference>
<dbReference type="Gene3D" id="1.10.10.60">
    <property type="entry name" value="Homeodomain-like"/>
    <property type="match status" value="1"/>
</dbReference>
<comment type="subcellular location">
    <subcellularLocation>
        <location evidence="1 6 7">Nucleus</location>
    </subcellularLocation>
</comment>
<feature type="region of interest" description="Disordered" evidence="9">
    <location>
        <begin position="185"/>
        <end position="220"/>
    </location>
</feature>